<feature type="chain" id="PRO_5011776533" evidence="1">
    <location>
        <begin position="22"/>
        <end position="197"/>
    </location>
</feature>
<keyword evidence="1" id="KW-0732">Signal</keyword>
<dbReference type="SUPFAM" id="SSF52821">
    <property type="entry name" value="Rhodanese/Cell cycle control phosphatase"/>
    <property type="match status" value="1"/>
</dbReference>
<organism evidence="3 4">
    <name type="scientific">Marinobacter mobilis</name>
    <dbReference type="NCBI Taxonomy" id="488533"/>
    <lineage>
        <taxon>Bacteria</taxon>
        <taxon>Pseudomonadati</taxon>
        <taxon>Pseudomonadota</taxon>
        <taxon>Gammaproteobacteria</taxon>
        <taxon>Pseudomonadales</taxon>
        <taxon>Marinobacteraceae</taxon>
        <taxon>Marinobacter</taxon>
    </lineage>
</organism>
<reference evidence="3 4" key="1">
    <citation type="submission" date="2016-10" db="EMBL/GenBank/DDBJ databases">
        <authorList>
            <person name="de Groot N.N."/>
        </authorList>
    </citation>
    <scope>NUCLEOTIDE SEQUENCE [LARGE SCALE GENOMIC DNA]</scope>
    <source>
        <strain evidence="3 4">CGMCC 1.7059</strain>
    </source>
</reference>
<feature type="signal peptide" evidence="1">
    <location>
        <begin position="1"/>
        <end position="21"/>
    </location>
</feature>
<dbReference type="Gene3D" id="3.40.250.10">
    <property type="entry name" value="Rhodanese-like domain"/>
    <property type="match status" value="1"/>
</dbReference>
<dbReference type="EMBL" id="FNNE01000008">
    <property type="protein sequence ID" value="SDX32152.1"/>
    <property type="molecule type" value="Genomic_DNA"/>
</dbReference>
<dbReference type="PROSITE" id="PS50206">
    <property type="entry name" value="RHODANESE_3"/>
    <property type="match status" value="1"/>
</dbReference>
<evidence type="ECO:0000313" key="3">
    <source>
        <dbReference type="EMBL" id="SDX32152.1"/>
    </source>
</evidence>
<dbReference type="InterPro" id="IPR001763">
    <property type="entry name" value="Rhodanese-like_dom"/>
</dbReference>
<dbReference type="SMART" id="SM00450">
    <property type="entry name" value="RHOD"/>
    <property type="match status" value="1"/>
</dbReference>
<dbReference type="AlphaFoldDB" id="A0A1H3AR33"/>
<feature type="domain" description="Rhodanese" evidence="2">
    <location>
        <begin position="131"/>
        <end position="181"/>
    </location>
</feature>
<dbReference type="InterPro" id="IPR022376">
    <property type="entry name" value="PQQ_CXXCW"/>
</dbReference>
<dbReference type="OrthoDB" id="176845at2"/>
<dbReference type="STRING" id="488533.SAMN04487960_10869"/>
<accession>A0A1H3AR33</accession>
<keyword evidence="4" id="KW-1185">Reference proteome</keyword>
<dbReference type="Proteomes" id="UP000199675">
    <property type="component" value="Unassembled WGS sequence"/>
</dbReference>
<protein>
    <submittedName>
        <fullName evidence="3">PQQ-dependent catabolism-associated CXXCW motif protein</fullName>
    </submittedName>
</protein>
<dbReference type="InterPro" id="IPR036873">
    <property type="entry name" value="Rhodanese-like_dom_sf"/>
</dbReference>
<dbReference type="RefSeq" id="WP_091815126.1">
    <property type="nucleotide sequence ID" value="NZ_FNNE01000008.1"/>
</dbReference>
<gene>
    <name evidence="3" type="ORF">SAMN04487960_10869</name>
</gene>
<dbReference type="NCBIfam" id="TIGR03865">
    <property type="entry name" value="PQQ_CXXCW"/>
    <property type="match status" value="1"/>
</dbReference>
<evidence type="ECO:0000256" key="1">
    <source>
        <dbReference type="SAM" id="SignalP"/>
    </source>
</evidence>
<evidence type="ECO:0000259" key="2">
    <source>
        <dbReference type="PROSITE" id="PS50206"/>
    </source>
</evidence>
<dbReference type="CDD" id="cd00158">
    <property type="entry name" value="RHOD"/>
    <property type="match status" value="1"/>
</dbReference>
<evidence type="ECO:0000313" key="4">
    <source>
        <dbReference type="Proteomes" id="UP000199675"/>
    </source>
</evidence>
<proteinExistence type="predicted"/>
<sequence>MIRQLVGIACLSIGMTGFAQSANTLPETEPQAQLFSMQGYRIDRYRSPTPAKAVGAKTVTTDEMQQLLRNDPTLVVIDVINLEYRANRFLQTEPHQSLPTATWLPNTGQGEIDRHWHDYFISNTLRLTHHNRNHPVVVLCKSDCWLSWNAVKRLSEAGFQNLYWYKDGVDSWANAGLPMQPATPVMPEFPSDPASDS</sequence>
<name>A0A1H3AR33_9GAMM</name>
<dbReference type="Pfam" id="PF00581">
    <property type="entry name" value="Rhodanese"/>
    <property type="match status" value="1"/>
</dbReference>